<dbReference type="AlphaFoldDB" id="A0AAW1ETB3"/>
<protein>
    <recommendedName>
        <fullName evidence="2">Profilin</fullName>
    </recommendedName>
</protein>
<dbReference type="Pfam" id="PF00235">
    <property type="entry name" value="Profilin"/>
    <property type="match status" value="1"/>
</dbReference>
<sequence length="129" mass="14149">MSWDQYRDQLKAVESVTEAGIFGKDGSTWSKSDGMTITPEQIKVLCGDSKSMQACGPKIGNIKCMFLRDHRDDDQSYCMHLKTSESDGKLAVCVGETKQAIVVVFGSGLGSLLSGPVFKIVDYLRKSNF</sequence>
<name>A0AAW1ETB3_ZOAVI</name>
<dbReference type="PROSITE" id="PS00414">
    <property type="entry name" value="PROFILIN"/>
    <property type="match status" value="1"/>
</dbReference>
<dbReference type="InterPro" id="IPR036140">
    <property type="entry name" value="PFN_sf"/>
</dbReference>
<dbReference type="EMBL" id="JBCEZU010000145">
    <property type="protein sequence ID" value="KAK9525195.1"/>
    <property type="molecule type" value="Genomic_DNA"/>
</dbReference>
<proteinExistence type="inferred from homology"/>
<dbReference type="GO" id="GO:0003779">
    <property type="term" value="F:actin binding"/>
    <property type="evidence" value="ECO:0007669"/>
    <property type="project" value="UniProtKB-KW"/>
</dbReference>
<keyword evidence="2" id="KW-0009">Actin-binding</keyword>
<dbReference type="Proteomes" id="UP001488805">
    <property type="component" value="Unassembled WGS sequence"/>
</dbReference>
<comment type="similarity">
    <text evidence="1 2">Belongs to the profilin family.</text>
</comment>
<evidence type="ECO:0000313" key="4">
    <source>
        <dbReference type="Proteomes" id="UP001488805"/>
    </source>
</evidence>
<evidence type="ECO:0000256" key="2">
    <source>
        <dbReference type="RuleBase" id="RU003909"/>
    </source>
</evidence>
<dbReference type="InterPro" id="IPR027310">
    <property type="entry name" value="Profilin_CS"/>
</dbReference>
<dbReference type="SUPFAM" id="SSF55770">
    <property type="entry name" value="Profilin (actin-binding protein)"/>
    <property type="match status" value="1"/>
</dbReference>
<dbReference type="InterPro" id="IPR048278">
    <property type="entry name" value="PFN"/>
</dbReference>
<gene>
    <name evidence="3" type="ORF">VZT92_017517</name>
</gene>
<dbReference type="SMART" id="SM00392">
    <property type="entry name" value="PROF"/>
    <property type="match status" value="1"/>
</dbReference>
<accession>A0AAW1ETB3</accession>
<dbReference type="InterPro" id="IPR005455">
    <property type="entry name" value="PFN_euk"/>
</dbReference>
<evidence type="ECO:0000313" key="3">
    <source>
        <dbReference type="EMBL" id="KAK9525195.1"/>
    </source>
</evidence>
<dbReference type="Gene3D" id="3.30.450.30">
    <property type="entry name" value="Dynein light chain 2a, cytoplasmic"/>
    <property type="match status" value="1"/>
</dbReference>
<reference evidence="3 4" key="1">
    <citation type="journal article" date="2024" name="Genome Biol. Evol.">
        <title>Chromosome-level genome assembly of the viviparous eelpout Zoarces viviparus.</title>
        <authorList>
            <person name="Fuhrmann N."/>
            <person name="Brasseur M.V."/>
            <person name="Bakowski C.E."/>
            <person name="Podsiadlowski L."/>
            <person name="Prost S."/>
            <person name="Krehenwinkel H."/>
            <person name="Mayer C."/>
        </authorList>
    </citation>
    <scope>NUCLEOTIDE SEQUENCE [LARGE SCALE GENOMIC DNA]</scope>
    <source>
        <strain evidence="3">NO-MEL_2022_Ind0_liver</strain>
    </source>
</reference>
<evidence type="ECO:0000256" key="1">
    <source>
        <dbReference type="ARBA" id="ARBA00010058"/>
    </source>
</evidence>
<organism evidence="3 4">
    <name type="scientific">Zoarces viviparus</name>
    <name type="common">Viviparous eelpout</name>
    <name type="synonym">Blennius viviparus</name>
    <dbReference type="NCBI Taxonomy" id="48416"/>
    <lineage>
        <taxon>Eukaryota</taxon>
        <taxon>Metazoa</taxon>
        <taxon>Chordata</taxon>
        <taxon>Craniata</taxon>
        <taxon>Vertebrata</taxon>
        <taxon>Euteleostomi</taxon>
        <taxon>Actinopterygii</taxon>
        <taxon>Neopterygii</taxon>
        <taxon>Teleostei</taxon>
        <taxon>Neoteleostei</taxon>
        <taxon>Acanthomorphata</taxon>
        <taxon>Eupercaria</taxon>
        <taxon>Perciformes</taxon>
        <taxon>Cottioidei</taxon>
        <taxon>Zoarcales</taxon>
        <taxon>Zoarcidae</taxon>
        <taxon>Zoarcinae</taxon>
        <taxon>Zoarces</taxon>
    </lineage>
</organism>
<keyword evidence="4" id="KW-1185">Reference proteome</keyword>
<comment type="caution">
    <text evidence="3">The sequence shown here is derived from an EMBL/GenBank/DDBJ whole genome shotgun (WGS) entry which is preliminary data.</text>
</comment>